<dbReference type="Proteomes" id="UP001054252">
    <property type="component" value="Unassembled WGS sequence"/>
</dbReference>
<reference evidence="2 3" key="1">
    <citation type="journal article" date="2021" name="Commun. Biol.">
        <title>The genome of Shorea leprosula (Dipterocarpaceae) highlights the ecological relevance of drought in aseasonal tropical rainforests.</title>
        <authorList>
            <person name="Ng K.K.S."/>
            <person name="Kobayashi M.J."/>
            <person name="Fawcett J.A."/>
            <person name="Hatakeyama M."/>
            <person name="Paape T."/>
            <person name="Ng C.H."/>
            <person name="Ang C.C."/>
            <person name="Tnah L.H."/>
            <person name="Lee C.T."/>
            <person name="Nishiyama T."/>
            <person name="Sese J."/>
            <person name="O'Brien M.J."/>
            <person name="Copetti D."/>
            <person name="Mohd Noor M.I."/>
            <person name="Ong R.C."/>
            <person name="Putra M."/>
            <person name="Sireger I.Z."/>
            <person name="Indrioko S."/>
            <person name="Kosugi Y."/>
            <person name="Izuno A."/>
            <person name="Isagi Y."/>
            <person name="Lee S.L."/>
            <person name="Shimizu K.K."/>
        </authorList>
    </citation>
    <scope>NUCLEOTIDE SEQUENCE [LARGE SCALE GENOMIC DNA]</scope>
    <source>
        <strain evidence="2">214</strain>
    </source>
</reference>
<dbReference type="PANTHER" id="PTHR34130:SF5">
    <property type="entry name" value="OS08G0243800 PROTEIN"/>
    <property type="match status" value="1"/>
</dbReference>
<evidence type="ECO:0000313" key="3">
    <source>
        <dbReference type="Proteomes" id="UP001054252"/>
    </source>
</evidence>
<sequence>MGVRETEQEDFGDEAEETLSFCDFVINSESQENEYVSEVGKSLSSSRDSFEFSSGDHFSALSSYPVDNFMFCGKRIPYGDPAVTKKRQSPDEGCKQQEPVKSKSKGEKTTPAGKCGDKFDLFAKGVPMLATPVKSRWNLFVFGVGRFPMEMELRDMKMRQSRRNRVMTSKSKGGDEMMKASCTGKGLWRRLRTVLGF</sequence>
<gene>
    <name evidence="2" type="ORF">SLEP1_g42523</name>
</gene>
<feature type="region of interest" description="Disordered" evidence="1">
    <location>
        <begin position="160"/>
        <end position="179"/>
    </location>
</feature>
<protein>
    <submittedName>
        <fullName evidence="2">Uncharacterized protein</fullName>
    </submittedName>
</protein>
<dbReference type="AlphaFoldDB" id="A0AAV5LBH8"/>
<dbReference type="PANTHER" id="PTHR34130">
    <property type="entry name" value="OS08G0243800 PROTEIN"/>
    <property type="match status" value="1"/>
</dbReference>
<evidence type="ECO:0000313" key="2">
    <source>
        <dbReference type="EMBL" id="GKV34107.1"/>
    </source>
</evidence>
<proteinExistence type="predicted"/>
<feature type="region of interest" description="Disordered" evidence="1">
    <location>
        <begin position="82"/>
        <end position="111"/>
    </location>
</feature>
<feature type="compositionally biased region" description="Basic and acidic residues" evidence="1">
    <location>
        <begin position="88"/>
        <end position="108"/>
    </location>
</feature>
<accession>A0AAV5LBH8</accession>
<keyword evidence="3" id="KW-1185">Reference proteome</keyword>
<organism evidence="2 3">
    <name type="scientific">Rubroshorea leprosula</name>
    <dbReference type="NCBI Taxonomy" id="152421"/>
    <lineage>
        <taxon>Eukaryota</taxon>
        <taxon>Viridiplantae</taxon>
        <taxon>Streptophyta</taxon>
        <taxon>Embryophyta</taxon>
        <taxon>Tracheophyta</taxon>
        <taxon>Spermatophyta</taxon>
        <taxon>Magnoliopsida</taxon>
        <taxon>eudicotyledons</taxon>
        <taxon>Gunneridae</taxon>
        <taxon>Pentapetalae</taxon>
        <taxon>rosids</taxon>
        <taxon>malvids</taxon>
        <taxon>Malvales</taxon>
        <taxon>Dipterocarpaceae</taxon>
        <taxon>Rubroshorea</taxon>
    </lineage>
</organism>
<evidence type="ECO:0000256" key="1">
    <source>
        <dbReference type="SAM" id="MobiDB-lite"/>
    </source>
</evidence>
<comment type="caution">
    <text evidence="2">The sequence shown here is derived from an EMBL/GenBank/DDBJ whole genome shotgun (WGS) entry which is preliminary data.</text>
</comment>
<name>A0AAV5LBH8_9ROSI</name>
<dbReference type="EMBL" id="BPVZ01000104">
    <property type="protein sequence ID" value="GKV34107.1"/>
    <property type="molecule type" value="Genomic_DNA"/>
</dbReference>